<dbReference type="HAMAP" id="MF_02087">
    <property type="entry name" value="PLP_homeostasis"/>
    <property type="match status" value="1"/>
</dbReference>
<evidence type="ECO:0000256" key="2">
    <source>
        <dbReference type="HAMAP-Rule" id="MF_02087"/>
    </source>
</evidence>
<dbReference type="InterPro" id="IPR001608">
    <property type="entry name" value="Ala_racemase_N"/>
</dbReference>
<dbReference type="Gene3D" id="3.20.20.10">
    <property type="entry name" value="Alanine racemase"/>
    <property type="match status" value="1"/>
</dbReference>
<dbReference type="PIRSF" id="PIRSF004848">
    <property type="entry name" value="YBL036c_PLPDEIII"/>
    <property type="match status" value="1"/>
</dbReference>
<protein>
    <recommendedName>
        <fullName evidence="2">Pyridoxal phosphate homeostasis protein</fullName>
        <shortName evidence="2">PLP homeostasis protein</shortName>
    </recommendedName>
</protein>
<evidence type="ECO:0000259" key="5">
    <source>
        <dbReference type="Pfam" id="PF01168"/>
    </source>
</evidence>
<dbReference type="PANTHER" id="PTHR10146:SF14">
    <property type="entry name" value="PYRIDOXAL PHOSPHATE HOMEOSTASIS PROTEIN"/>
    <property type="match status" value="1"/>
</dbReference>
<evidence type="ECO:0000256" key="1">
    <source>
        <dbReference type="ARBA" id="ARBA00022898"/>
    </source>
</evidence>
<dbReference type="InterPro" id="IPR029066">
    <property type="entry name" value="PLP-binding_barrel"/>
</dbReference>
<dbReference type="GO" id="GO:0030170">
    <property type="term" value="F:pyridoxal phosphate binding"/>
    <property type="evidence" value="ECO:0007669"/>
    <property type="project" value="UniProtKB-UniRule"/>
</dbReference>
<dbReference type="Proteomes" id="UP000318710">
    <property type="component" value="Unassembled WGS sequence"/>
</dbReference>
<comment type="caution">
    <text evidence="6">The sequence shown here is derived from an EMBL/GenBank/DDBJ whole genome shotgun (WGS) entry which is preliminary data.</text>
</comment>
<proteinExistence type="inferred from homology"/>
<keyword evidence="1 2" id="KW-0663">Pyridoxal phosphate</keyword>
<dbReference type="SUPFAM" id="SSF51419">
    <property type="entry name" value="PLP-binding barrel"/>
    <property type="match status" value="1"/>
</dbReference>
<dbReference type="PANTHER" id="PTHR10146">
    <property type="entry name" value="PROLINE SYNTHETASE CO-TRANSCRIBED BACTERIAL HOMOLOG PROTEIN"/>
    <property type="match status" value="1"/>
</dbReference>
<feature type="modified residue" description="N6-(pyridoxal phosphate)lysine" evidence="2 3">
    <location>
        <position position="37"/>
    </location>
</feature>
<evidence type="ECO:0000256" key="4">
    <source>
        <dbReference type="RuleBase" id="RU004514"/>
    </source>
</evidence>
<evidence type="ECO:0000256" key="3">
    <source>
        <dbReference type="PIRSR" id="PIRSR004848-1"/>
    </source>
</evidence>
<dbReference type="InterPro" id="IPR011078">
    <property type="entry name" value="PyrdxlP_homeostasis"/>
</dbReference>
<organism evidence="6 7">
    <name type="scientific">SAR86 cluster bacterium</name>
    <dbReference type="NCBI Taxonomy" id="2030880"/>
    <lineage>
        <taxon>Bacteria</taxon>
        <taxon>Pseudomonadati</taxon>
        <taxon>Pseudomonadota</taxon>
        <taxon>Gammaproteobacteria</taxon>
        <taxon>SAR86 cluster</taxon>
    </lineage>
</organism>
<evidence type="ECO:0000313" key="7">
    <source>
        <dbReference type="Proteomes" id="UP000318710"/>
    </source>
</evidence>
<evidence type="ECO:0000313" key="6">
    <source>
        <dbReference type="EMBL" id="RZO28242.1"/>
    </source>
</evidence>
<comment type="function">
    <text evidence="2">Pyridoxal 5'-phosphate (PLP)-binding protein, which is involved in PLP homeostasis.</text>
</comment>
<comment type="cofactor">
    <cofactor evidence="3">
        <name>pyridoxal 5'-phosphate</name>
        <dbReference type="ChEBI" id="CHEBI:597326"/>
    </cofactor>
</comment>
<name>A0A520N415_9GAMM</name>
<dbReference type="NCBIfam" id="TIGR00044">
    <property type="entry name" value="YggS family pyridoxal phosphate-dependent enzyme"/>
    <property type="match status" value="1"/>
</dbReference>
<dbReference type="AlphaFoldDB" id="A0A520N415"/>
<accession>A0A520N415</accession>
<comment type="similarity">
    <text evidence="2 4">Belongs to the pyridoxal phosphate-binding protein YggS/PROSC family.</text>
</comment>
<sequence>MQRELIKNINAINNSIDELCSSINRSRDEITLIAVSKKKGFELVKLALENGINNFGENYAQELQEKSSLIDSDNIVWHFIGPIQSNKVKVIANNADWIHTLEREKIIRKFNDECKKINKVINGCIQINISSEESKSGCSPDELFDIAKLVESMKNINLKGIMALPKLTNDKEERDHMMEEVINLSVKLQKIYPNASAISLGTTSDYEDAIIHGSNMLRIGESIFGKRS</sequence>
<reference evidence="6 7" key="1">
    <citation type="submission" date="2019-02" db="EMBL/GenBank/DDBJ databases">
        <title>Prokaryotic population dynamics and viral predation in marine succession experiment using metagenomics: the confinement effect.</title>
        <authorList>
            <person name="Haro-Moreno J.M."/>
            <person name="Rodriguez-Valera F."/>
            <person name="Lopez-Perez M."/>
        </authorList>
    </citation>
    <scope>NUCLEOTIDE SEQUENCE [LARGE SCALE GENOMIC DNA]</scope>
    <source>
        <strain evidence="6">MED-G160</strain>
    </source>
</reference>
<dbReference type="EMBL" id="SHBF01000004">
    <property type="protein sequence ID" value="RZO28242.1"/>
    <property type="molecule type" value="Genomic_DNA"/>
</dbReference>
<dbReference type="PROSITE" id="PS01211">
    <property type="entry name" value="UPF0001"/>
    <property type="match status" value="1"/>
</dbReference>
<gene>
    <name evidence="6" type="ORF">EVA93_01270</name>
</gene>
<dbReference type="Pfam" id="PF01168">
    <property type="entry name" value="Ala_racemase_N"/>
    <property type="match status" value="1"/>
</dbReference>
<feature type="domain" description="Alanine racemase N-terminal" evidence="5">
    <location>
        <begin position="26"/>
        <end position="226"/>
    </location>
</feature>